<accession>A0AAV9JKT3</accession>
<name>A0AAV9JKT3_9PEZI</name>
<protein>
    <recommendedName>
        <fullName evidence="7">Rhodopsin domain-containing protein</fullName>
    </recommendedName>
</protein>
<keyword evidence="4 6" id="KW-0472">Membrane</keyword>
<evidence type="ECO:0000259" key="7">
    <source>
        <dbReference type="Pfam" id="PF20684"/>
    </source>
</evidence>
<evidence type="ECO:0000313" key="8">
    <source>
        <dbReference type="EMBL" id="KAK4545936.1"/>
    </source>
</evidence>
<comment type="subcellular location">
    <subcellularLocation>
        <location evidence="1">Membrane</location>
        <topology evidence="1">Multi-pass membrane protein</topology>
    </subcellularLocation>
</comment>
<evidence type="ECO:0000256" key="1">
    <source>
        <dbReference type="ARBA" id="ARBA00004141"/>
    </source>
</evidence>
<keyword evidence="9" id="KW-1185">Reference proteome</keyword>
<dbReference type="PANTHER" id="PTHR33048">
    <property type="entry name" value="PTH11-LIKE INTEGRAL MEMBRANE PROTEIN (AFU_ORTHOLOGUE AFUA_5G11245)"/>
    <property type="match status" value="1"/>
</dbReference>
<dbReference type="InterPro" id="IPR049326">
    <property type="entry name" value="Rhodopsin_dom_fungi"/>
</dbReference>
<evidence type="ECO:0000313" key="9">
    <source>
        <dbReference type="Proteomes" id="UP001324427"/>
    </source>
</evidence>
<feature type="transmembrane region" description="Helical" evidence="6">
    <location>
        <begin position="240"/>
        <end position="258"/>
    </location>
</feature>
<dbReference type="GO" id="GO:0016020">
    <property type="term" value="C:membrane"/>
    <property type="evidence" value="ECO:0007669"/>
    <property type="project" value="UniProtKB-SubCell"/>
</dbReference>
<feature type="transmembrane region" description="Helical" evidence="6">
    <location>
        <begin position="202"/>
        <end position="220"/>
    </location>
</feature>
<dbReference type="InterPro" id="IPR052337">
    <property type="entry name" value="SAT4-like"/>
</dbReference>
<comment type="similarity">
    <text evidence="5">Belongs to the SAT4 family.</text>
</comment>
<evidence type="ECO:0000256" key="5">
    <source>
        <dbReference type="ARBA" id="ARBA00038359"/>
    </source>
</evidence>
<comment type="caution">
    <text evidence="8">The sequence shown here is derived from an EMBL/GenBank/DDBJ whole genome shotgun (WGS) entry which is preliminary data.</text>
</comment>
<evidence type="ECO:0000256" key="6">
    <source>
        <dbReference type="SAM" id="Phobius"/>
    </source>
</evidence>
<feature type="transmembrane region" description="Helical" evidence="6">
    <location>
        <begin position="169"/>
        <end position="190"/>
    </location>
</feature>
<proteinExistence type="inferred from homology"/>
<dbReference type="Proteomes" id="UP001324427">
    <property type="component" value="Unassembled WGS sequence"/>
</dbReference>
<reference evidence="8 9" key="1">
    <citation type="submission" date="2021-11" db="EMBL/GenBank/DDBJ databases">
        <title>Black yeast isolated from Biological Soil Crust.</title>
        <authorList>
            <person name="Kurbessoian T."/>
        </authorList>
    </citation>
    <scope>NUCLEOTIDE SEQUENCE [LARGE SCALE GENOMIC DNA]</scope>
    <source>
        <strain evidence="8 9">CCFEE 5522</strain>
    </source>
</reference>
<feature type="transmembrane region" description="Helical" evidence="6">
    <location>
        <begin position="87"/>
        <end position="109"/>
    </location>
</feature>
<dbReference type="EMBL" id="JAVFHQ010000017">
    <property type="protein sequence ID" value="KAK4545936.1"/>
    <property type="molecule type" value="Genomic_DNA"/>
</dbReference>
<gene>
    <name evidence="8" type="ORF">LTR36_002500</name>
</gene>
<feature type="domain" description="Rhodopsin" evidence="7">
    <location>
        <begin position="29"/>
        <end position="263"/>
    </location>
</feature>
<sequence>MAAEDDNAGPKLLVIAIVMVTLCVLTTTLRCLVRYSRNFLGPDDYIIAAATLVAVGRVIIQCVSVQYGNGRHRQFLSKADYTHVNFLTWLTQLFLFPLLCLLKLSVCLLVLRIKNTKPLRYFLWTVMAGLVVTTLLPDIVLLAECTPVSAYWKSQREKCWDPRVRIYSIYLQTAMSVLTDIICTLLPIAVVWDLTLSLRDKVAVCGLMSLGVISTTFALVRASSLGLMTSDLSWTYCWAAIWGDIEFGTGILGANLALSRTYLDYFRKGVRNLTHRSKSRDAEAGQVYQLGNRGVYDGQMSAQCRRDVEARRGSYARSDESKAPLDPSIIRRVEIHISRTDRSRSGGS</sequence>
<keyword evidence="3 6" id="KW-1133">Transmembrane helix</keyword>
<dbReference type="PANTHER" id="PTHR33048:SF96">
    <property type="entry name" value="INTEGRAL MEMBRANE PROTEIN"/>
    <property type="match status" value="1"/>
</dbReference>
<evidence type="ECO:0000256" key="4">
    <source>
        <dbReference type="ARBA" id="ARBA00023136"/>
    </source>
</evidence>
<organism evidence="8 9">
    <name type="scientific">Oleoguttula mirabilis</name>
    <dbReference type="NCBI Taxonomy" id="1507867"/>
    <lineage>
        <taxon>Eukaryota</taxon>
        <taxon>Fungi</taxon>
        <taxon>Dikarya</taxon>
        <taxon>Ascomycota</taxon>
        <taxon>Pezizomycotina</taxon>
        <taxon>Dothideomycetes</taxon>
        <taxon>Dothideomycetidae</taxon>
        <taxon>Mycosphaerellales</taxon>
        <taxon>Teratosphaeriaceae</taxon>
        <taxon>Oleoguttula</taxon>
    </lineage>
</organism>
<feature type="transmembrane region" description="Helical" evidence="6">
    <location>
        <begin position="121"/>
        <end position="143"/>
    </location>
</feature>
<evidence type="ECO:0000256" key="2">
    <source>
        <dbReference type="ARBA" id="ARBA00022692"/>
    </source>
</evidence>
<dbReference type="AlphaFoldDB" id="A0AAV9JKT3"/>
<feature type="transmembrane region" description="Helical" evidence="6">
    <location>
        <begin position="12"/>
        <end position="33"/>
    </location>
</feature>
<keyword evidence="2 6" id="KW-0812">Transmembrane</keyword>
<feature type="transmembrane region" description="Helical" evidence="6">
    <location>
        <begin position="45"/>
        <end position="67"/>
    </location>
</feature>
<dbReference type="Pfam" id="PF20684">
    <property type="entry name" value="Fung_rhodopsin"/>
    <property type="match status" value="1"/>
</dbReference>
<evidence type="ECO:0000256" key="3">
    <source>
        <dbReference type="ARBA" id="ARBA00022989"/>
    </source>
</evidence>